<organism evidence="2 3">
    <name type="scientific">Rhizoctonia solani</name>
    <dbReference type="NCBI Taxonomy" id="456999"/>
    <lineage>
        <taxon>Eukaryota</taxon>
        <taxon>Fungi</taxon>
        <taxon>Dikarya</taxon>
        <taxon>Basidiomycota</taxon>
        <taxon>Agaricomycotina</taxon>
        <taxon>Agaricomycetes</taxon>
        <taxon>Cantharellales</taxon>
        <taxon>Ceratobasidiaceae</taxon>
        <taxon>Rhizoctonia</taxon>
    </lineage>
</organism>
<dbReference type="Proteomes" id="UP000663843">
    <property type="component" value="Unassembled WGS sequence"/>
</dbReference>
<dbReference type="EMBL" id="CAJMWT010010190">
    <property type="protein sequence ID" value="CAE6541202.1"/>
    <property type="molecule type" value="Genomic_DNA"/>
</dbReference>
<reference evidence="2" key="1">
    <citation type="submission" date="2021-01" db="EMBL/GenBank/DDBJ databases">
        <authorList>
            <person name="Kaushik A."/>
        </authorList>
    </citation>
    <scope>NUCLEOTIDE SEQUENCE</scope>
    <source>
        <strain evidence="2">AG2-2IIIB</strain>
    </source>
</reference>
<evidence type="ECO:0000313" key="2">
    <source>
        <dbReference type="EMBL" id="CAE6541202.1"/>
    </source>
</evidence>
<feature type="coiled-coil region" evidence="1">
    <location>
        <begin position="36"/>
        <end position="93"/>
    </location>
</feature>
<evidence type="ECO:0000256" key="1">
    <source>
        <dbReference type="SAM" id="Coils"/>
    </source>
</evidence>
<dbReference type="AlphaFoldDB" id="A0A8H3DT59"/>
<name>A0A8H3DT59_9AGAM</name>
<keyword evidence="1" id="KW-0175">Coiled coil</keyword>
<accession>A0A8H3DT59</accession>
<evidence type="ECO:0000313" key="3">
    <source>
        <dbReference type="Proteomes" id="UP000663843"/>
    </source>
</evidence>
<comment type="caution">
    <text evidence="2">The sequence shown here is derived from an EMBL/GenBank/DDBJ whole genome shotgun (WGS) entry which is preliminary data.</text>
</comment>
<gene>
    <name evidence="2" type="ORF">RDB_LOCUS197753</name>
</gene>
<sequence>MQNIDLCNEAIKSLILQGKVEKLTDDAFKTKTTPIIEQLFAEVKTLESKVDEIEADLEFQKSEAQDATREAEFKNLEDSVKKWRRTIALLTRKLLASRLMVDESPCEELLDLLRSGRRC</sequence>
<protein>
    <submittedName>
        <fullName evidence="2">Uncharacterized protein</fullName>
    </submittedName>
</protein>
<proteinExistence type="predicted"/>